<keyword evidence="6 9" id="KW-0733">Signal recognition particle</keyword>
<gene>
    <name evidence="9 12" type="primary">ffh</name>
    <name evidence="12" type="ORF">Vqi01_35470</name>
</gene>
<dbReference type="Gene3D" id="1.10.260.30">
    <property type="entry name" value="Signal recognition particle, SRP54 subunit, M-domain"/>
    <property type="match status" value="1"/>
</dbReference>
<dbReference type="InterPro" id="IPR027417">
    <property type="entry name" value="P-loop_NTPase"/>
</dbReference>
<proteinExistence type="inferred from homology"/>
<keyword evidence="5 9" id="KW-0342">GTP-binding</keyword>
<name>A0ABQ4JEK9_9ACTN</name>
<dbReference type="RefSeq" id="WP_204035903.1">
    <property type="nucleotide sequence ID" value="NZ_BOPC01000047.1"/>
</dbReference>
<evidence type="ECO:0000256" key="6">
    <source>
        <dbReference type="ARBA" id="ARBA00023135"/>
    </source>
</evidence>
<accession>A0ABQ4JEK9</accession>
<feature type="compositionally biased region" description="Basic and acidic residues" evidence="10">
    <location>
        <begin position="507"/>
        <end position="521"/>
    </location>
</feature>
<dbReference type="InterPro" id="IPR042101">
    <property type="entry name" value="SRP54_N_sf"/>
</dbReference>
<dbReference type="PANTHER" id="PTHR11564:SF5">
    <property type="entry name" value="SIGNAL RECOGNITION PARTICLE SUBUNIT SRP54"/>
    <property type="match status" value="1"/>
</dbReference>
<keyword evidence="13" id="KW-1185">Reference proteome</keyword>
<dbReference type="SMART" id="SM00963">
    <property type="entry name" value="SRP54_N"/>
    <property type="match status" value="1"/>
</dbReference>
<dbReference type="InterPro" id="IPR022941">
    <property type="entry name" value="SRP54"/>
</dbReference>
<dbReference type="SMART" id="SM00962">
    <property type="entry name" value="SRP54"/>
    <property type="match status" value="1"/>
</dbReference>
<dbReference type="Pfam" id="PF02881">
    <property type="entry name" value="SRP54_N"/>
    <property type="match status" value="1"/>
</dbReference>
<dbReference type="HAMAP" id="MF_00306">
    <property type="entry name" value="SRP54"/>
    <property type="match status" value="1"/>
</dbReference>
<evidence type="ECO:0000259" key="11">
    <source>
        <dbReference type="PROSITE" id="PS00300"/>
    </source>
</evidence>
<keyword evidence="4 9" id="KW-0694">RNA-binding</keyword>
<evidence type="ECO:0000256" key="2">
    <source>
        <dbReference type="ARBA" id="ARBA00022741"/>
    </source>
</evidence>
<dbReference type="InterPro" id="IPR003593">
    <property type="entry name" value="AAA+_ATPase"/>
</dbReference>
<evidence type="ECO:0000256" key="5">
    <source>
        <dbReference type="ARBA" id="ARBA00023134"/>
    </source>
</evidence>
<dbReference type="SUPFAM" id="SSF47446">
    <property type="entry name" value="Signal peptide-binding domain"/>
    <property type="match status" value="1"/>
</dbReference>
<feature type="compositionally biased region" description="Basic residues" evidence="10">
    <location>
        <begin position="441"/>
        <end position="460"/>
    </location>
</feature>
<dbReference type="InterPro" id="IPR013822">
    <property type="entry name" value="Signal_recog_particl_SRP54_hlx"/>
</dbReference>
<dbReference type="PANTHER" id="PTHR11564">
    <property type="entry name" value="SIGNAL RECOGNITION PARTICLE 54K PROTEIN SRP54"/>
    <property type="match status" value="1"/>
</dbReference>
<dbReference type="PROSITE" id="PS00300">
    <property type="entry name" value="SRP54"/>
    <property type="match status" value="1"/>
</dbReference>
<keyword evidence="9" id="KW-0963">Cytoplasm</keyword>
<dbReference type="EC" id="3.6.5.4" evidence="9"/>
<keyword evidence="2 9" id="KW-0547">Nucleotide-binding</keyword>
<evidence type="ECO:0000313" key="13">
    <source>
        <dbReference type="Proteomes" id="UP000653076"/>
    </source>
</evidence>
<dbReference type="EMBL" id="BOPC01000047">
    <property type="protein sequence ID" value="GIJ28385.1"/>
    <property type="molecule type" value="Genomic_DNA"/>
</dbReference>
<evidence type="ECO:0000256" key="9">
    <source>
        <dbReference type="HAMAP-Rule" id="MF_00306"/>
    </source>
</evidence>
<dbReference type="NCBIfam" id="TIGR00959">
    <property type="entry name" value="ffh"/>
    <property type="match status" value="1"/>
</dbReference>
<evidence type="ECO:0000256" key="10">
    <source>
        <dbReference type="SAM" id="MobiDB-lite"/>
    </source>
</evidence>
<evidence type="ECO:0000256" key="4">
    <source>
        <dbReference type="ARBA" id="ARBA00022884"/>
    </source>
</evidence>
<feature type="binding site" evidence="9">
    <location>
        <begin position="192"/>
        <end position="196"/>
    </location>
    <ligand>
        <name>GTP</name>
        <dbReference type="ChEBI" id="CHEBI:37565"/>
    </ligand>
</feature>
<sequence length="521" mass="55623">MFDTLSDRLSGIFTKLRGKGRLTDADIDATAREIRLALLEADVALPVVKGFITNVKERARGAEVSQALNPAQQIIKIVNEELVAVLGGEWRRLQFAKQPPTVIMLAGLQGSGKTTLAGKLARWLKAQGHQPMLVAADLQRPNAVGQLQVLGGRAGVEVYAPEPGNGVGDPVQVAKSSIEHARRTARDVVIVDTAGRLGVDTEMMQQAADIRDAVDPDEVIFVIDAMVGQDAVRTAEAFRDGVGITGVVLSKLDGDARGGAALSVRQVTGQPILFASTGEKLEDFDVFHPDRMASRILGMGDVLTLIEQAEAAFDTDQKEKMTAKLMGGEQFTLEDFLDQLIAVRRMGPIANVLAMMPGMGQVKDQLAELDDKHFDRITAIIRSMTPAERTNPKIINGSRRARIANGSGVTVMDVNQLLNRFTDAQKMMKQMGGMMGLPGGGRRKATKSPKNKRKGTKGGRPRSGAGTRAAQGGLPGGFPGGMPQLPPGLSPEDLAAGQGLPPGFKLPKIDFNKLGKGDKPR</sequence>
<evidence type="ECO:0000256" key="8">
    <source>
        <dbReference type="ARBA" id="ARBA00048027"/>
    </source>
</evidence>
<dbReference type="InterPro" id="IPR036891">
    <property type="entry name" value="Signal_recog_part_SRP54_M_sf"/>
</dbReference>
<dbReference type="Proteomes" id="UP000653076">
    <property type="component" value="Unassembled WGS sequence"/>
</dbReference>
<comment type="subcellular location">
    <subcellularLocation>
        <location evidence="9">Cytoplasm</location>
    </subcellularLocation>
    <text evidence="9">The SRP-RNC complex is targeted to the cytoplasmic membrane.</text>
</comment>
<evidence type="ECO:0000313" key="12">
    <source>
        <dbReference type="EMBL" id="GIJ28385.1"/>
    </source>
</evidence>
<comment type="caution">
    <text evidence="12">The sequence shown here is derived from an EMBL/GenBank/DDBJ whole genome shotgun (WGS) entry which is preliminary data.</text>
</comment>
<comment type="catalytic activity">
    <reaction evidence="8 9">
        <text>GTP + H2O = GDP + phosphate + H(+)</text>
        <dbReference type="Rhea" id="RHEA:19669"/>
        <dbReference type="ChEBI" id="CHEBI:15377"/>
        <dbReference type="ChEBI" id="CHEBI:15378"/>
        <dbReference type="ChEBI" id="CHEBI:37565"/>
        <dbReference type="ChEBI" id="CHEBI:43474"/>
        <dbReference type="ChEBI" id="CHEBI:58189"/>
        <dbReference type="EC" id="3.6.5.4"/>
    </reaction>
</comment>
<organism evidence="12 13">
    <name type="scientific">Micromonospora qiuiae</name>
    <dbReference type="NCBI Taxonomy" id="502268"/>
    <lineage>
        <taxon>Bacteria</taxon>
        <taxon>Bacillati</taxon>
        <taxon>Actinomycetota</taxon>
        <taxon>Actinomycetes</taxon>
        <taxon>Micromonosporales</taxon>
        <taxon>Micromonosporaceae</taxon>
        <taxon>Micromonospora</taxon>
    </lineage>
</organism>
<evidence type="ECO:0000256" key="1">
    <source>
        <dbReference type="ARBA" id="ARBA00005450"/>
    </source>
</evidence>
<protein>
    <recommendedName>
        <fullName evidence="9">Signal recognition particle protein</fullName>
        <ecNumber evidence="9">3.6.5.4</ecNumber>
    </recommendedName>
    <alternativeName>
        <fullName evidence="9">Fifty-four homolog</fullName>
    </alternativeName>
</protein>
<keyword evidence="7 9" id="KW-0687">Ribonucleoprotein</keyword>
<dbReference type="InterPro" id="IPR004780">
    <property type="entry name" value="SRP"/>
</dbReference>
<feature type="binding site" evidence="9">
    <location>
        <begin position="107"/>
        <end position="114"/>
    </location>
    <ligand>
        <name>GTP</name>
        <dbReference type="ChEBI" id="CHEBI:37565"/>
    </ligand>
</feature>
<dbReference type="InterPro" id="IPR000897">
    <property type="entry name" value="SRP54_GTPase_dom"/>
</dbReference>
<reference evidence="12 13" key="1">
    <citation type="submission" date="2021-01" db="EMBL/GenBank/DDBJ databases">
        <title>Whole genome shotgun sequence of Verrucosispora qiuiae NBRC 106684.</title>
        <authorList>
            <person name="Komaki H."/>
            <person name="Tamura T."/>
        </authorList>
    </citation>
    <scope>NUCLEOTIDE SEQUENCE [LARGE SCALE GENOMIC DNA]</scope>
    <source>
        <strain evidence="12 13">NBRC 106684</strain>
    </source>
</reference>
<dbReference type="InterPro" id="IPR004125">
    <property type="entry name" value="Signal_recog_particle_SRP54_M"/>
</dbReference>
<comment type="subunit">
    <text evidence="9">Part of the signal recognition particle protein translocation system, which is composed of SRP and FtsY.</text>
</comment>
<dbReference type="SUPFAM" id="SSF52540">
    <property type="entry name" value="P-loop containing nucleoside triphosphate hydrolases"/>
    <property type="match status" value="1"/>
</dbReference>
<keyword evidence="3 9" id="KW-0378">Hydrolase</keyword>
<feature type="binding site" evidence="9">
    <location>
        <begin position="250"/>
        <end position="253"/>
    </location>
    <ligand>
        <name>GTP</name>
        <dbReference type="ChEBI" id="CHEBI:37565"/>
    </ligand>
</feature>
<evidence type="ECO:0000256" key="3">
    <source>
        <dbReference type="ARBA" id="ARBA00022801"/>
    </source>
</evidence>
<dbReference type="Pfam" id="PF00448">
    <property type="entry name" value="SRP54"/>
    <property type="match status" value="1"/>
</dbReference>
<dbReference type="Pfam" id="PF02978">
    <property type="entry name" value="SRP_SPB"/>
    <property type="match status" value="1"/>
</dbReference>
<comment type="similarity">
    <text evidence="1 9">Belongs to the GTP-binding SRP family. SRP54 subfamily.</text>
</comment>
<evidence type="ECO:0000256" key="7">
    <source>
        <dbReference type="ARBA" id="ARBA00023274"/>
    </source>
</evidence>
<comment type="function">
    <text evidence="9">Involved in targeting and insertion of nascent membrane proteins into the cytoplasmic membrane. Binds to the hydrophobic signal sequence of the ribosome-nascent chain (RNC) as it emerges from the ribosomes. The SRP-RNC complex is then targeted to the cytoplasmic membrane where it interacts with the SRP receptor FtsY.</text>
</comment>
<feature type="region of interest" description="Disordered" evidence="10">
    <location>
        <begin position="431"/>
        <end position="521"/>
    </location>
</feature>
<dbReference type="Gene3D" id="3.40.50.300">
    <property type="entry name" value="P-loop containing nucleotide triphosphate hydrolases"/>
    <property type="match status" value="1"/>
</dbReference>
<dbReference type="SMART" id="SM00382">
    <property type="entry name" value="AAA"/>
    <property type="match status" value="1"/>
</dbReference>
<dbReference type="Gene3D" id="1.20.120.140">
    <property type="entry name" value="Signal recognition particle SRP54, nucleotide-binding domain"/>
    <property type="match status" value="1"/>
</dbReference>
<dbReference type="CDD" id="cd18539">
    <property type="entry name" value="SRP_G"/>
    <property type="match status" value="1"/>
</dbReference>
<feature type="domain" description="SRP54-type proteins GTP-binding" evidence="11">
    <location>
        <begin position="271"/>
        <end position="284"/>
    </location>
</feature>
<comment type="domain">
    <text evidence="9">Composed of three domains: the N-terminal N domain, which is responsible for interactions with the ribosome, the central G domain, which binds GTP, and the C-terminal M domain, which binds the RNA and the signal sequence of the RNC.</text>
</comment>